<sequence length="610" mass="66696">MDAAFNSGGPSAALKSTRRDRAARAGIRSGTSDHGVLVIVSGSDHSLRTLRTHTLAPLPPIGMLRTVYRVAHPFLMFASRIYFLAVHLVFQFIHLFTSRIYVTKPTDGILMISATQAVQKIINREISSLELVEAYIHRIEQVSGPLSRNHSRTTLPYSQVNPIINAVVVKNFDEAREKAREVDARIADAADSELDEMVSAKPLLGVPFTMKDAMLVNGHIITCGIFNRKNDKCNQTAEVVERMRAAGGILLAISNVPEVCMWVESANTIYGRTTNPYDARRMAGGSSGGEGALLGAAASVIGIGSDIGGSIRMPAFFNGIFGMKTTPGVVPLDGHIPEATNYKSQMLRIGPMCRFAEDIPLLIKVMGGDRVPPLNLDEPVSMRKLKIFYMEGINDVPLIAPLSRDMRNTLRKAVGYFERKYDLVAHRLDLPLAKYAIEMFVVSMYVKGGPKLSEYMLCAEGSKGHVNTFTELIKFFLGKSNHTLPGIIGAIIDNADALSDEQKREISYKRDRLVRELKELLGSDGIFFFPSWPSTALFHNQPLLAPVNFAYTALFNAIAFPAIECPMGLDKNGLPLGVQIVAPPNSDRLLIAAAKDLEEGFGGWVPAGPL</sequence>
<dbReference type="AlphaFoldDB" id="A0A016U8V2"/>
<dbReference type="InterPro" id="IPR036928">
    <property type="entry name" value="AS_sf"/>
</dbReference>
<dbReference type="InterPro" id="IPR023631">
    <property type="entry name" value="Amidase_dom"/>
</dbReference>
<dbReference type="InterPro" id="IPR052739">
    <property type="entry name" value="FAAH2"/>
</dbReference>
<dbReference type="OrthoDB" id="6428749at2759"/>
<organism evidence="4 5">
    <name type="scientific">Ancylostoma ceylanicum</name>
    <dbReference type="NCBI Taxonomy" id="53326"/>
    <lineage>
        <taxon>Eukaryota</taxon>
        <taxon>Metazoa</taxon>
        <taxon>Ecdysozoa</taxon>
        <taxon>Nematoda</taxon>
        <taxon>Chromadorea</taxon>
        <taxon>Rhabditida</taxon>
        <taxon>Rhabditina</taxon>
        <taxon>Rhabditomorpha</taxon>
        <taxon>Strongyloidea</taxon>
        <taxon>Ancylostomatidae</taxon>
        <taxon>Ancylostomatinae</taxon>
        <taxon>Ancylostoma</taxon>
    </lineage>
</organism>
<comment type="caution">
    <text evidence="4">The sequence shown here is derived from an EMBL/GenBank/DDBJ whole genome shotgun (WGS) entry which is preliminary data.</text>
</comment>
<dbReference type="PANTHER" id="PTHR43372:SF4">
    <property type="entry name" value="FATTY-ACID AMIDE HYDROLASE 2"/>
    <property type="match status" value="1"/>
</dbReference>
<feature type="domain" description="Amidase" evidence="3">
    <location>
        <begin position="158"/>
        <end position="590"/>
    </location>
</feature>
<dbReference type="EMBL" id="JARK01001386">
    <property type="protein sequence ID" value="EYC11545.1"/>
    <property type="molecule type" value="Genomic_DNA"/>
</dbReference>
<name>A0A016U8V2_9BILA</name>
<dbReference type="Proteomes" id="UP000024635">
    <property type="component" value="Unassembled WGS sequence"/>
</dbReference>
<dbReference type="Gene3D" id="3.90.1300.10">
    <property type="entry name" value="Amidase signature (AS) domain"/>
    <property type="match status" value="1"/>
</dbReference>
<dbReference type="GO" id="GO:0012505">
    <property type="term" value="C:endomembrane system"/>
    <property type="evidence" value="ECO:0007669"/>
    <property type="project" value="TreeGrafter"/>
</dbReference>
<feature type="active site" description="Charge relay system" evidence="2">
    <location>
        <position position="286"/>
    </location>
</feature>
<evidence type="ECO:0000256" key="1">
    <source>
        <dbReference type="ARBA" id="ARBA00009199"/>
    </source>
</evidence>
<reference evidence="5" key="1">
    <citation type="journal article" date="2015" name="Nat. Genet.">
        <title>The genome and transcriptome of the zoonotic hookworm Ancylostoma ceylanicum identify infection-specific gene families.</title>
        <authorList>
            <person name="Schwarz E.M."/>
            <person name="Hu Y."/>
            <person name="Antoshechkin I."/>
            <person name="Miller M.M."/>
            <person name="Sternberg P.W."/>
            <person name="Aroian R.V."/>
        </authorList>
    </citation>
    <scope>NUCLEOTIDE SEQUENCE</scope>
    <source>
        <strain evidence="5">HY135</strain>
    </source>
</reference>
<dbReference type="STRING" id="53326.A0A016U8V2"/>
<proteinExistence type="inferred from homology"/>
<evidence type="ECO:0000259" key="3">
    <source>
        <dbReference type="Pfam" id="PF01425"/>
    </source>
</evidence>
<evidence type="ECO:0000313" key="4">
    <source>
        <dbReference type="EMBL" id="EYC11545.1"/>
    </source>
</evidence>
<gene>
    <name evidence="4" type="primary">Acey_s0050.g1966</name>
    <name evidence="4" type="ORF">Y032_0050g1966</name>
</gene>
<keyword evidence="5" id="KW-1185">Reference proteome</keyword>
<dbReference type="InterPro" id="IPR020556">
    <property type="entry name" value="Amidase_CS"/>
</dbReference>
<feature type="active site" description="Charge relay system" evidence="2">
    <location>
        <position position="211"/>
    </location>
</feature>
<accession>A0A016U8V2</accession>
<dbReference type="Pfam" id="PF01425">
    <property type="entry name" value="Amidase"/>
    <property type="match status" value="1"/>
</dbReference>
<dbReference type="PANTHER" id="PTHR43372">
    <property type="entry name" value="FATTY-ACID AMIDE HYDROLASE"/>
    <property type="match status" value="1"/>
</dbReference>
<evidence type="ECO:0000313" key="5">
    <source>
        <dbReference type="Proteomes" id="UP000024635"/>
    </source>
</evidence>
<feature type="active site" description="Acyl-ester intermediate" evidence="2">
    <location>
        <position position="310"/>
    </location>
</feature>
<dbReference type="PROSITE" id="PS00571">
    <property type="entry name" value="AMIDASES"/>
    <property type="match status" value="1"/>
</dbReference>
<protein>
    <recommendedName>
        <fullName evidence="3">Amidase domain-containing protein</fullName>
    </recommendedName>
</protein>
<dbReference type="SUPFAM" id="SSF75304">
    <property type="entry name" value="Amidase signature (AS) enzymes"/>
    <property type="match status" value="1"/>
</dbReference>
<evidence type="ECO:0000256" key="2">
    <source>
        <dbReference type="PIRSR" id="PIRSR001221-1"/>
    </source>
</evidence>
<comment type="similarity">
    <text evidence="1">Belongs to the amidase family.</text>
</comment>